<dbReference type="Proteomes" id="UP000480570">
    <property type="component" value="Unassembled WGS sequence"/>
</dbReference>
<comment type="caution">
    <text evidence="1">The sequence shown here is derived from an EMBL/GenBank/DDBJ whole genome shotgun (WGS) entry which is preliminary data.</text>
</comment>
<evidence type="ECO:0000313" key="1">
    <source>
        <dbReference type="EMBL" id="MYV05476.1"/>
    </source>
</evidence>
<gene>
    <name evidence="1" type="ORF">GB992_06340</name>
</gene>
<proteinExistence type="predicted"/>
<dbReference type="EMBL" id="WEZT01000009">
    <property type="protein sequence ID" value="MYV05476.1"/>
    <property type="molecule type" value="Genomic_DNA"/>
</dbReference>
<organism evidence="1 2">
    <name type="scientific">Furfurilactobacillus rossiae</name>
    <dbReference type="NCBI Taxonomy" id="231049"/>
    <lineage>
        <taxon>Bacteria</taxon>
        <taxon>Bacillati</taxon>
        <taxon>Bacillota</taxon>
        <taxon>Bacilli</taxon>
        <taxon>Lactobacillales</taxon>
        <taxon>Lactobacillaceae</taxon>
        <taxon>Furfurilactobacillus</taxon>
    </lineage>
</organism>
<evidence type="ECO:0000313" key="2">
    <source>
        <dbReference type="Proteomes" id="UP000480570"/>
    </source>
</evidence>
<reference evidence="1 2" key="1">
    <citation type="journal article" date="2019" name="Appl. Environ. Microbiol.">
        <title>Genetic determinants of hydroxycinnamic acid metabolism in heterofermentative lactobacilli.</title>
        <authorList>
            <person name="Gaur G."/>
            <person name="Oh J.H."/>
            <person name="Filannino P."/>
            <person name="Gobbetti M."/>
            <person name="van Pijkeren J.P."/>
            <person name="Ganzle M.G."/>
        </authorList>
    </citation>
    <scope>NUCLEOTIDE SEQUENCE [LARGE SCALE GENOMIC DNA]</scope>
    <source>
        <strain evidence="1 2">FUA3583</strain>
    </source>
</reference>
<name>A0A7C9ISR0_9LACO</name>
<dbReference type="AlphaFoldDB" id="A0A7C9ISR0"/>
<dbReference type="RefSeq" id="WP_161001692.1">
    <property type="nucleotide sequence ID" value="NZ_CP185253.1"/>
</dbReference>
<protein>
    <submittedName>
        <fullName evidence="1">Uncharacterized protein</fullName>
    </submittedName>
</protein>
<sequence>MSTENVFEKMLVEAERTDLQTLRADFLNEKDPAKQQVLHAPYTYVLDKRQEKVINHQEFSR</sequence>
<accession>A0A7C9ISR0</accession>